<gene>
    <name evidence="1" type="ORF">Tci_704442</name>
</gene>
<proteinExistence type="predicted"/>
<accession>A0A699LDE0</accession>
<dbReference type="EMBL" id="BKCJ010602269">
    <property type="protein sequence ID" value="GFB32471.1"/>
    <property type="molecule type" value="Genomic_DNA"/>
</dbReference>
<protein>
    <submittedName>
        <fullName evidence="1">Uncharacterized protein</fullName>
    </submittedName>
</protein>
<feature type="non-terminal residue" evidence="1">
    <location>
        <position position="1"/>
    </location>
</feature>
<sequence length="32" mass="3761">QKGRKARDQCAEKKVVTWDDLASHYSRVEREA</sequence>
<organism evidence="1">
    <name type="scientific">Tanacetum cinerariifolium</name>
    <name type="common">Dalmatian daisy</name>
    <name type="synonym">Chrysanthemum cinerariifolium</name>
    <dbReference type="NCBI Taxonomy" id="118510"/>
    <lineage>
        <taxon>Eukaryota</taxon>
        <taxon>Viridiplantae</taxon>
        <taxon>Streptophyta</taxon>
        <taxon>Embryophyta</taxon>
        <taxon>Tracheophyta</taxon>
        <taxon>Spermatophyta</taxon>
        <taxon>Magnoliopsida</taxon>
        <taxon>eudicotyledons</taxon>
        <taxon>Gunneridae</taxon>
        <taxon>Pentapetalae</taxon>
        <taxon>asterids</taxon>
        <taxon>campanulids</taxon>
        <taxon>Asterales</taxon>
        <taxon>Asteraceae</taxon>
        <taxon>Asteroideae</taxon>
        <taxon>Anthemideae</taxon>
        <taxon>Anthemidinae</taxon>
        <taxon>Tanacetum</taxon>
    </lineage>
</organism>
<comment type="caution">
    <text evidence="1">The sequence shown here is derived from an EMBL/GenBank/DDBJ whole genome shotgun (WGS) entry which is preliminary data.</text>
</comment>
<evidence type="ECO:0000313" key="1">
    <source>
        <dbReference type="EMBL" id="GFB32471.1"/>
    </source>
</evidence>
<name>A0A699LDE0_TANCI</name>
<dbReference type="AlphaFoldDB" id="A0A699LDE0"/>
<reference evidence="1" key="1">
    <citation type="journal article" date="2019" name="Sci. Rep.">
        <title>Draft genome of Tanacetum cinerariifolium, the natural source of mosquito coil.</title>
        <authorList>
            <person name="Yamashiro T."/>
            <person name="Shiraishi A."/>
            <person name="Satake H."/>
            <person name="Nakayama K."/>
        </authorList>
    </citation>
    <scope>NUCLEOTIDE SEQUENCE</scope>
</reference>